<organism evidence="18 19">
    <name type="scientific">Aspergillus niger</name>
    <dbReference type="NCBI Taxonomy" id="5061"/>
    <lineage>
        <taxon>Eukaryota</taxon>
        <taxon>Fungi</taxon>
        <taxon>Dikarya</taxon>
        <taxon>Ascomycota</taxon>
        <taxon>Pezizomycotina</taxon>
        <taxon>Eurotiomycetes</taxon>
        <taxon>Eurotiomycetidae</taxon>
        <taxon>Eurotiales</taxon>
        <taxon>Aspergillaceae</taxon>
        <taxon>Aspergillus</taxon>
        <taxon>Aspergillus subgen. Circumdati</taxon>
    </lineage>
</organism>
<dbReference type="InterPro" id="IPR057744">
    <property type="entry name" value="OTAase-like"/>
</dbReference>
<evidence type="ECO:0000256" key="3">
    <source>
        <dbReference type="ARBA" id="ARBA00011823"/>
    </source>
</evidence>
<dbReference type="Pfam" id="PF01979">
    <property type="entry name" value="Amidohydro_1"/>
    <property type="match status" value="1"/>
</dbReference>
<keyword evidence="8" id="KW-0378">Hydrolase</keyword>
<dbReference type="Gene3D" id="3.20.20.140">
    <property type="entry name" value="Metal-dependent hydrolases"/>
    <property type="match status" value="1"/>
</dbReference>
<comment type="cofactor">
    <cofactor evidence="1">
        <name>Zn(2+)</name>
        <dbReference type="ChEBI" id="CHEBI:29105"/>
    </cofactor>
</comment>
<evidence type="ECO:0000256" key="7">
    <source>
        <dbReference type="ARBA" id="ARBA00022723"/>
    </source>
</evidence>
<dbReference type="VEuPathDB" id="FungiDB:An14g02080"/>
<dbReference type="GO" id="GO:0006508">
    <property type="term" value="P:proteolysis"/>
    <property type="evidence" value="ECO:0007669"/>
    <property type="project" value="UniProtKB-KW"/>
</dbReference>
<proteinExistence type="inferred from homology"/>
<gene>
    <name evidence="18" type="ORF">CAN33_0026550</name>
</gene>
<dbReference type="VEuPathDB" id="FungiDB:ASPNIDRAFT2_1141547"/>
<evidence type="ECO:0000256" key="5">
    <source>
        <dbReference type="ARBA" id="ARBA00022645"/>
    </source>
</evidence>
<accession>A0A505I5B0</accession>
<sequence>MVRRIASATPMVQSPMSPLGTTYCVRPNSVSMNLQRRPLVIASTDEAKVTIIYAGLLIPGDGEPLRNAALVISDKIIAFVGSEADIPKKYLRSTQSTHRVPVLMPGLWDCHMHFGGDDDYYNDYTSGLATHPASSGARLARGCWEALQNGYTSYRDLAGYGCEVAKAINDGTIVGPNVYSSGAALSQTAGHGDIFALPAGEVLGSYGVMNPRPGYWGAGPLCIADGVEEVRRAVRLQIRRGAKVIKVMASGGVMSRDDNPNFAQFSPEELKVIVEEAARQNRIVSAHVHGKAGIMAAIKAGCKSLEHVSYADEEVWELMKEKGILYVATRSVIEIFLASNGEGLVKESWAKLQALADSHLKAYQGAIKAGVTIALGTDTAPGGPTALELQFAVERGGMTPLEAIKAATANAPLSVGPQAPLTGQLREGYEADVIALEENPLEDIKVFQEPKAVTHVWKGGKLFKGPGIVKATRKTHISIWGAAYERQNKTCLIIKRRDNPE</sequence>
<keyword evidence="4" id="KW-0964">Secreted</keyword>
<comment type="caution">
    <text evidence="18">The sequence shown here is derived from an EMBL/GenBank/DDBJ whole genome shotgun (WGS) entry which is preliminary data.</text>
</comment>
<dbReference type="VEuPathDB" id="FungiDB:ATCC64974_1860"/>
<evidence type="ECO:0000256" key="14">
    <source>
        <dbReference type="ARBA" id="ARBA00068757"/>
    </source>
</evidence>
<comment type="subcellular location">
    <subcellularLocation>
        <location evidence="2">Secreted</location>
    </subcellularLocation>
</comment>
<evidence type="ECO:0000313" key="18">
    <source>
        <dbReference type="EMBL" id="TPR07233.1"/>
    </source>
</evidence>
<comment type="subunit">
    <text evidence="3">Homooctamer.</text>
</comment>
<comment type="similarity">
    <text evidence="13">Belongs to the metallo-dependent hydrolases superfamily. Ochratoxinase amidase 2 family.</text>
</comment>
<evidence type="ECO:0000256" key="13">
    <source>
        <dbReference type="ARBA" id="ARBA00061602"/>
    </source>
</evidence>
<evidence type="ECO:0000256" key="15">
    <source>
        <dbReference type="ARBA" id="ARBA00078822"/>
    </source>
</evidence>
<name>A0A505I5B0_ASPNG</name>
<dbReference type="InterPro" id="IPR051781">
    <property type="entry name" value="Metallo-dep_Hydrolase"/>
</dbReference>
<evidence type="ECO:0000256" key="12">
    <source>
        <dbReference type="ARBA" id="ARBA00056920"/>
    </source>
</evidence>
<evidence type="ECO:0000256" key="10">
    <source>
        <dbReference type="ARBA" id="ARBA00023049"/>
    </source>
</evidence>
<dbReference type="EMBL" id="NKJJ02000005">
    <property type="protein sequence ID" value="TPR07233.1"/>
    <property type="molecule type" value="Genomic_DNA"/>
</dbReference>
<keyword evidence="6" id="KW-0645">Protease</keyword>
<evidence type="ECO:0000256" key="2">
    <source>
        <dbReference type="ARBA" id="ARBA00004613"/>
    </source>
</evidence>
<dbReference type="GO" id="GO:0004180">
    <property type="term" value="F:carboxypeptidase activity"/>
    <property type="evidence" value="ECO:0007669"/>
    <property type="project" value="UniProtKB-KW"/>
</dbReference>
<reference evidence="19" key="1">
    <citation type="submission" date="2018-10" db="EMBL/GenBank/DDBJ databases">
        <title>FDA dAtabase for Regulatory Grade micrObial Sequences (FDA-ARGOS): Supporting development and validation of Infectious Disease Dx tests.</title>
        <authorList>
            <person name="Kerrigan L."/>
            <person name="Tallon L."/>
            <person name="Sadzewicz L."/>
            <person name="Sengamalay N."/>
            <person name="Ott S."/>
            <person name="Godinez A."/>
            <person name="Nagaraj S."/>
            <person name="Vavikolanu K."/>
            <person name="Nadendla S."/>
            <person name="George J."/>
            <person name="Sichtig H."/>
        </authorList>
    </citation>
    <scope>NUCLEOTIDE SEQUENCE [LARGE SCALE GENOMIC DNA]</scope>
    <source>
        <strain evidence="19">FDAARGOS_311</strain>
    </source>
</reference>
<evidence type="ECO:0000256" key="6">
    <source>
        <dbReference type="ARBA" id="ARBA00022670"/>
    </source>
</evidence>
<keyword evidence="5" id="KW-0121">Carboxypeptidase</keyword>
<dbReference type="SUPFAM" id="SSF51556">
    <property type="entry name" value="Metallo-dependent hydrolases"/>
    <property type="match status" value="1"/>
</dbReference>
<dbReference type="GO" id="GO:0046872">
    <property type="term" value="F:metal ion binding"/>
    <property type="evidence" value="ECO:0007669"/>
    <property type="project" value="UniProtKB-KW"/>
</dbReference>
<dbReference type="SUPFAM" id="SSF51338">
    <property type="entry name" value="Composite domain of metallo-dependent hydrolases"/>
    <property type="match status" value="2"/>
</dbReference>
<evidence type="ECO:0000256" key="16">
    <source>
        <dbReference type="ARBA" id="ARBA00083533"/>
    </source>
</evidence>
<evidence type="ECO:0000256" key="11">
    <source>
        <dbReference type="ARBA" id="ARBA00051359"/>
    </source>
</evidence>
<keyword evidence="7" id="KW-0479">Metal-binding</keyword>
<feature type="domain" description="Amidohydrolase-related" evidence="17">
    <location>
        <begin position="102"/>
        <end position="462"/>
    </location>
</feature>
<comment type="catalytic activity">
    <reaction evidence="11">
        <text>ochratoxin A + H2O = ochratoxin alpha + L-phenylalanine</text>
        <dbReference type="Rhea" id="RHEA:72751"/>
        <dbReference type="ChEBI" id="CHEBI:15377"/>
        <dbReference type="ChEBI" id="CHEBI:58095"/>
        <dbReference type="ChEBI" id="CHEBI:166829"/>
        <dbReference type="ChEBI" id="CHEBI:192527"/>
    </reaction>
    <physiologicalReaction direction="left-to-right" evidence="11">
        <dbReference type="Rhea" id="RHEA:72752"/>
    </physiologicalReaction>
</comment>
<evidence type="ECO:0000256" key="9">
    <source>
        <dbReference type="ARBA" id="ARBA00022833"/>
    </source>
</evidence>
<dbReference type="InterPro" id="IPR011059">
    <property type="entry name" value="Metal-dep_hydrolase_composite"/>
</dbReference>
<evidence type="ECO:0000313" key="19">
    <source>
        <dbReference type="Proteomes" id="UP000197666"/>
    </source>
</evidence>
<dbReference type="Proteomes" id="UP000197666">
    <property type="component" value="Unassembled WGS sequence"/>
</dbReference>
<comment type="function">
    <text evidence="12">Carboxypeptidase that catalyzes the release of a C-terminal amino acid with specific catalytic activity for aromatic amino acids such as phenylalanine. Is able to degrade ochratoxin A, one of the five major mycotoxins most harmful to humans and animals that is produced by Aspergillus and Penicillium species and occurs in a wide range of agricultural products.</text>
</comment>
<keyword evidence="9" id="KW-0862">Zinc</keyword>
<evidence type="ECO:0000259" key="17">
    <source>
        <dbReference type="Pfam" id="PF01979"/>
    </source>
</evidence>
<dbReference type="GO" id="GO:0008237">
    <property type="term" value="F:metallopeptidase activity"/>
    <property type="evidence" value="ECO:0007669"/>
    <property type="project" value="UniProtKB-KW"/>
</dbReference>
<dbReference type="PANTHER" id="PTHR43135:SF3">
    <property type="entry name" value="ALPHA-D-RIBOSE 1-METHYLPHOSPHONATE 5-TRIPHOSPHATE DIPHOSPHATASE"/>
    <property type="match status" value="1"/>
</dbReference>
<dbReference type="CDD" id="cd01299">
    <property type="entry name" value="Met_dep_hydrolase_A"/>
    <property type="match status" value="1"/>
</dbReference>
<dbReference type="InterPro" id="IPR006680">
    <property type="entry name" value="Amidohydro-rel"/>
</dbReference>
<dbReference type="InterPro" id="IPR032466">
    <property type="entry name" value="Metal_Hydrolase"/>
</dbReference>
<evidence type="ECO:0000256" key="4">
    <source>
        <dbReference type="ARBA" id="ARBA00022525"/>
    </source>
</evidence>
<dbReference type="GO" id="GO:0016810">
    <property type="term" value="F:hydrolase activity, acting on carbon-nitrogen (but not peptide) bonds"/>
    <property type="evidence" value="ECO:0007669"/>
    <property type="project" value="InterPro"/>
</dbReference>
<dbReference type="VEuPathDB" id="FungiDB:M747DRAFT_291646"/>
<dbReference type="GO" id="GO:0005576">
    <property type="term" value="C:extracellular region"/>
    <property type="evidence" value="ECO:0007669"/>
    <property type="project" value="UniProtKB-SubCell"/>
</dbReference>
<evidence type="ECO:0000256" key="8">
    <source>
        <dbReference type="ARBA" id="ARBA00022801"/>
    </source>
</evidence>
<dbReference type="PANTHER" id="PTHR43135">
    <property type="entry name" value="ALPHA-D-RIBOSE 1-METHYLPHOSPHONATE 5-TRIPHOSPHATE DIPHOSPHATASE"/>
    <property type="match status" value="1"/>
</dbReference>
<dbReference type="FunFam" id="3.20.20.140:FF:000068">
    <property type="entry name" value="Amidohydrolase"/>
    <property type="match status" value="1"/>
</dbReference>
<dbReference type="AlphaFoldDB" id="A0A505I5B0"/>
<protein>
    <recommendedName>
        <fullName evidence="14">Ochratoxinase</fullName>
    </recommendedName>
    <alternativeName>
        <fullName evidence="15">Amidohydrolase 2</fullName>
    </alternativeName>
    <alternativeName>
        <fullName evidence="16">Carboxypeptidase Am2</fullName>
    </alternativeName>
</protein>
<keyword evidence="10" id="KW-0482">Metalloprotease</keyword>
<evidence type="ECO:0000256" key="1">
    <source>
        <dbReference type="ARBA" id="ARBA00001947"/>
    </source>
</evidence>